<organism evidence="10 11">
    <name type="scientific">Anopheles stephensi</name>
    <name type="common">Indo-Pakistan malaria mosquito</name>
    <dbReference type="NCBI Taxonomy" id="30069"/>
    <lineage>
        <taxon>Eukaryota</taxon>
        <taxon>Metazoa</taxon>
        <taxon>Ecdysozoa</taxon>
        <taxon>Arthropoda</taxon>
        <taxon>Hexapoda</taxon>
        <taxon>Insecta</taxon>
        <taxon>Pterygota</taxon>
        <taxon>Neoptera</taxon>
        <taxon>Endopterygota</taxon>
        <taxon>Diptera</taxon>
        <taxon>Nematocera</taxon>
        <taxon>Culicoidea</taxon>
        <taxon>Culicidae</taxon>
        <taxon>Anophelinae</taxon>
        <taxon>Anopheles</taxon>
    </lineage>
</organism>
<accession>A0A182XY03</accession>
<dbReference type="Pfam" id="PF02949">
    <property type="entry name" value="7tm_6"/>
    <property type="match status" value="2"/>
</dbReference>
<sequence>MVEHPIYPFDRLIKRQRLLLKLIGVDSFDRRYRFNKLTVMVIFLAGFFLVVSLYDLYLFRHDVFNFVYVLITIFFATIGIGRITVFLWYSSTLSGLLSQTYHTYRLVKEDDERKWNILAWYTLMFQRAVNAYTILFIGTSIATGILPLGIYLLSGERVLPYGVVLPFVDPSSQKGYELNYLYQVSCIIWTPPGLVASECMMFALVLNICIQYDILAVQLLDLDQVIRSHDPDREALISQQLRAILHGQQRLISYISSIEYSHTVVAGVEVLSVGLQIVITLFVMQFSLWIPGLVLIPVFSLQLFLFCLVGTIIEQKGEKFSDGVYNLTFNELSREHKQIFRLLLLCSQQPKTLTCARMTRISLNLFVNMSQKFYSIFMMLPVKESPIDKFNRILSWQLHILRMLGLDAFSCRLVLNPLALTIFLMAGLFMVVSFYDVLVLFRGDLFGTSFVLTTIFYGFIGWARILGALAYRSKLPLLMQMTRDTYHRAVRDKRQSAILARYTGIFWRGVMLYSLMFLVGVVIASVGPALLFLYSGKKILPFGVYLPFVDPNSGTGYELNYLYQMSCILWTPPGLTATQNIYFAFILNICIQYDVLQLQLADLNQLIQWSGVENQDNAVRKKLREIIVYQRRLEVFVNTIEQVYKMQALVEVLSLTFQLVLTLYVMRTSMWPPGLILIPLCTVQLFILCVPGTLIEIKASHLTETIYGIDWHDMHQKNKRIFQLLLHRSQHPRFLTCARMAIIDLNLFLSVMKKVYSIFMMLENM</sequence>
<proteinExistence type="predicted"/>
<dbReference type="VEuPathDB" id="VectorBase:ASTEI01089"/>
<evidence type="ECO:0000256" key="4">
    <source>
        <dbReference type="ARBA" id="ARBA00022692"/>
    </source>
</evidence>
<dbReference type="Proteomes" id="UP000076408">
    <property type="component" value="Unassembled WGS sequence"/>
</dbReference>
<evidence type="ECO:0000256" key="6">
    <source>
        <dbReference type="ARBA" id="ARBA00022989"/>
    </source>
</evidence>
<reference evidence="11" key="1">
    <citation type="journal article" date="2014" name="Genome Biol.">
        <title>Genome analysis of a major urban malaria vector mosquito, Anopheles stephensi.</title>
        <authorList>
            <person name="Jiang X."/>
            <person name="Peery A."/>
            <person name="Hall A.B."/>
            <person name="Sharma A."/>
            <person name="Chen X.G."/>
            <person name="Waterhouse R.M."/>
            <person name="Komissarov A."/>
            <person name="Riehle M.M."/>
            <person name="Shouche Y."/>
            <person name="Sharakhova M.V."/>
            <person name="Lawson D."/>
            <person name="Pakpour N."/>
            <person name="Arensburger P."/>
            <person name="Davidson V.L."/>
            <person name="Eiglmeier K."/>
            <person name="Emrich S."/>
            <person name="George P."/>
            <person name="Kennedy R.C."/>
            <person name="Mane S.P."/>
            <person name="Maslen G."/>
            <person name="Oringanje C."/>
            <person name="Qi Y."/>
            <person name="Settlage R."/>
            <person name="Tojo M."/>
            <person name="Tubio J.M."/>
            <person name="Unger M.F."/>
            <person name="Wang B."/>
            <person name="Vernick K.D."/>
            <person name="Ribeiro J.M."/>
            <person name="James A.A."/>
            <person name="Michel K."/>
            <person name="Riehle M.A."/>
            <person name="Luckhart S."/>
            <person name="Sharakhov I.V."/>
            <person name="Tu Z."/>
        </authorList>
    </citation>
    <scope>NUCLEOTIDE SEQUENCE [LARGE SCALE GENOMIC DNA]</scope>
    <source>
        <strain evidence="11">Indian</strain>
    </source>
</reference>
<keyword evidence="7" id="KW-0472">Membrane</keyword>
<dbReference type="GO" id="GO:0005549">
    <property type="term" value="F:odorant binding"/>
    <property type="evidence" value="ECO:0007669"/>
    <property type="project" value="InterPro"/>
</dbReference>
<keyword evidence="5" id="KW-0552">Olfaction</keyword>
<keyword evidence="6" id="KW-1133">Transmembrane helix</keyword>
<dbReference type="AlphaFoldDB" id="A0A182XY03"/>
<evidence type="ECO:0000313" key="11">
    <source>
        <dbReference type="Proteomes" id="UP000076408"/>
    </source>
</evidence>
<evidence type="ECO:0000256" key="9">
    <source>
        <dbReference type="ARBA" id="ARBA00023224"/>
    </source>
</evidence>
<dbReference type="GO" id="GO:0007165">
    <property type="term" value="P:signal transduction"/>
    <property type="evidence" value="ECO:0007669"/>
    <property type="project" value="UniProtKB-KW"/>
</dbReference>
<dbReference type="OMA" id="CEWIEES"/>
<dbReference type="VEuPathDB" id="VectorBase:ASTE015971"/>
<dbReference type="EnsemblMetazoa" id="ASTEI01089-RA">
    <property type="protein sequence ID" value="ASTEI01089-PA"/>
    <property type="gene ID" value="ASTEI01089"/>
</dbReference>
<keyword evidence="11" id="KW-1185">Reference proteome</keyword>
<keyword evidence="4" id="KW-0812">Transmembrane</keyword>
<dbReference type="GO" id="GO:0004984">
    <property type="term" value="F:olfactory receptor activity"/>
    <property type="evidence" value="ECO:0007669"/>
    <property type="project" value="InterPro"/>
</dbReference>
<evidence type="ECO:0000256" key="5">
    <source>
        <dbReference type="ARBA" id="ARBA00022725"/>
    </source>
</evidence>
<reference evidence="10" key="2">
    <citation type="submission" date="2020-05" db="UniProtKB">
        <authorList>
            <consortium name="EnsemblMetazoa"/>
        </authorList>
    </citation>
    <scope>IDENTIFICATION</scope>
    <source>
        <strain evidence="10">Indian</strain>
    </source>
</reference>
<dbReference type="VEuPathDB" id="VectorBase:ASTEI20_039888"/>
<dbReference type="VEuPathDB" id="VectorBase:ASTEI20_034682"/>
<keyword evidence="2" id="KW-1003">Cell membrane</keyword>
<dbReference type="InterPro" id="IPR004117">
    <property type="entry name" value="7tm6_olfct_rcpt"/>
</dbReference>
<keyword evidence="3" id="KW-0716">Sensory transduction</keyword>
<comment type="subcellular location">
    <subcellularLocation>
        <location evidence="1">Cell membrane</location>
        <topology evidence="1">Multi-pass membrane protein</topology>
    </subcellularLocation>
</comment>
<dbReference type="PANTHER" id="PTHR21137">
    <property type="entry name" value="ODORANT RECEPTOR"/>
    <property type="match status" value="1"/>
</dbReference>
<name>A0A182XY03_ANOST</name>
<dbReference type="PANTHER" id="PTHR21137:SF35">
    <property type="entry name" value="ODORANT RECEPTOR 19A-RELATED"/>
    <property type="match status" value="1"/>
</dbReference>
<protein>
    <submittedName>
        <fullName evidence="10">Uncharacterized protein</fullName>
    </submittedName>
</protein>
<dbReference type="GO" id="GO:0005886">
    <property type="term" value="C:plasma membrane"/>
    <property type="evidence" value="ECO:0007669"/>
    <property type="project" value="UniProtKB-SubCell"/>
</dbReference>
<evidence type="ECO:0000256" key="7">
    <source>
        <dbReference type="ARBA" id="ARBA00023136"/>
    </source>
</evidence>
<keyword evidence="9" id="KW-0807">Transducer</keyword>
<evidence type="ECO:0000256" key="3">
    <source>
        <dbReference type="ARBA" id="ARBA00022606"/>
    </source>
</evidence>
<evidence type="ECO:0000256" key="8">
    <source>
        <dbReference type="ARBA" id="ARBA00023170"/>
    </source>
</evidence>
<evidence type="ECO:0000313" key="10">
    <source>
        <dbReference type="EnsemblMetazoa" id="ASTEI01089-PA"/>
    </source>
</evidence>
<evidence type="ECO:0000256" key="2">
    <source>
        <dbReference type="ARBA" id="ARBA00022475"/>
    </source>
</evidence>
<evidence type="ECO:0000256" key="1">
    <source>
        <dbReference type="ARBA" id="ARBA00004651"/>
    </source>
</evidence>
<dbReference type="STRING" id="30069.A0A182XY03"/>
<keyword evidence="8" id="KW-0675">Receptor</keyword>